<feature type="binding site" evidence="11">
    <location>
        <position position="315"/>
    </location>
    <ligand>
        <name>GTP</name>
        <dbReference type="ChEBI" id="CHEBI:37565"/>
    </ligand>
</feature>
<dbReference type="Gene3D" id="3.40.50.10990">
    <property type="entry name" value="GTP cyclohydrolase II"/>
    <property type="match status" value="1"/>
</dbReference>
<feature type="binding site" evidence="11">
    <location>
        <position position="310"/>
    </location>
    <ligand>
        <name>GTP</name>
        <dbReference type="ChEBI" id="CHEBI:37565"/>
    </ligand>
</feature>
<keyword evidence="4 11" id="KW-0686">Riboflavin biosynthesis</keyword>
<keyword evidence="9 11" id="KW-0342">GTP-binding</keyword>
<feature type="active site" description="Nucleophile" evidence="11">
    <location>
        <position position="289"/>
    </location>
</feature>
<comment type="pathway">
    <text evidence="1 11">Cofactor biosynthesis; riboflavin biosynthesis; 5-amino-6-(D-ribitylamino)uracil from GTP: step 1/4.</text>
</comment>
<dbReference type="SUPFAM" id="SSF55821">
    <property type="entry name" value="YrdC/RibB"/>
    <property type="match status" value="1"/>
</dbReference>
<evidence type="ECO:0000256" key="2">
    <source>
        <dbReference type="ARBA" id="ARBA00005520"/>
    </source>
</evidence>
<evidence type="ECO:0000256" key="3">
    <source>
        <dbReference type="ARBA" id="ARBA00008976"/>
    </source>
</evidence>
<dbReference type="SUPFAM" id="SSF142695">
    <property type="entry name" value="RibA-like"/>
    <property type="match status" value="1"/>
</dbReference>
<dbReference type="EC" id="3.5.4.25" evidence="11"/>
<dbReference type="InterPro" id="IPR032677">
    <property type="entry name" value="GTP_cyclohydro_II"/>
</dbReference>
<dbReference type="PANTHER" id="PTHR21327">
    <property type="entry name" value="GTP CYCLOHYDROLASE II-RELATED"/>
    <property type="match status" value="1"/>
</dbReference>
<keyword evidence="8 11" id="KW-0862">Zinc</keyword>
<evidence type="ECO:0000256" key="1">
    <source>
        <dbReference type="ARBA" id="ARBA00004853"/>
    </source>
</evidence>
<dbReference type="CDD" id="cd00641">
    <property type="entry name" value="GTP_cyclohydro2"/>
    <property type="match status" value="1"/>
</dbReference>
<keyword evidence="7 11" id="KW-0378">Hydrolase</keyword>
<feature type="binding site" evidence="11">
    <location>
        <position position="228"/>
    </location>
    <ligand>
        <name>Zn(2+)</name>
        <dbReference type="ChEBI" id="CHEBI:29105"/>
        <note>catalytic</note>
    </ligand>
</feature>
<dbReference type="InterPro" id="IPR000926">
    <property type="entry name" value="RibA"/>
</dbReference>
<evidence type="ECO:0000256" key="7">
    <source>
        <dbReference type="ARBA" id="ARBA00022801"/>
    </source>
</evidence>
<sequence>MGLFGDVSQTAVERALSELRAGRPVVIESAGRFLMAAAAEHASADLIAALDRIGGGQAMLVLTPARLRALGHADASAPCAIALRPLDSDRVSALVSRRGEVLHEEVRPGDVAMATAIDLAKLALLLPAMLVAPLSAESLEMIPSVTVRAPAVEAFAQNRAETLTLVSRAPVPLLAARAAEFVVFRGGEGMRDQIAVVVGNPDPDKPVMVRLHSACLTGDLFGSLRCDCGDQLRGTVATMAKAGGGVLLYLDQEGRGNGIANKIRAYKLQHEGLDTYEADETLGFDLDGRRFEFAAEMLRLLGFSQVVLMTNNPEKAETMRRSGLTVVDLQNVYGRRGADNVRYLAAKRERAGHFIDVEALEEHGSAACG</sequence>
<comment type="cofactor">
    <cofactor evidence="11">
        <name>Zn(2+)</name>
        <dbReference type="ChEBI" id="CHEBI:29105"/>
    </cofactor>
    <text evidence="11">Binds 1 zinc ion per subunit.</text>
</comment>
<proteinExistence type="inferred from homology"/>
<evidence type="ECO:0000256" key="9">
    <source>
        <dbReference type="ARBA" id="ARBA00023134"/>
    </source>
</evidence>
<evidence type="ECO:0000256" key="6">
    <source>
        <dbReference type="ARBA" id="ARBA00022741"/>
    </source>
</evidence>
<feature type="binding site" evidence="11">
    <location>
        <position position="215"/>
    </location>
    <ligand>
        <name>Zn(2+)</name>
        <dbReference type="ChEBI" id="CHEBI:29105"/>
        <note>catalytic</note>
    </ligand>
</feature>
<comment type="function">
    <text evidence="11">Catalyzes the conversion of GTP to 2,5-diamino-6-ribosylamino-4(3H)-pyrimidinone 5'-phosphate (DARP), formate and pyrophosphate.</text>
</comment>
<feature type="binding site" evidence="11">
    <location>
        <position position="231"/>
    </location>
    <ligand>
        <name>GTP</name>
        <dbReference type="ChEBI" id="CHEBI:37565"/>
    </ligand>
</feature>
<dbReference type="InterPro" id="IPR036144">
    <property type="entry name" value="RibA-like_sf"/>
</dbReference>
<evidence type="ECO:0000313" key="13">
    <source>
        <dbReference type="EMBL" id="MBS9478959.1"/>
    </source>
</evidence>
<dbReference type="PIRSF" id="PIRSF001259">
    <property type="entry name" value="RibA"/>
    <property type="match status" value="1"/>
</dbReference>
<evidence type="ECO:0000256" key="5">
    <source>
        <dbReference type="ARBA" id="ARBA00022723"/>
    </source>
</evidence>
<comment type="catalytic activity">
    <reaction evidence="10 11">
        <text>GTP + 4 H2O = 2,5-diamino-6-hydroxy-4-(5-phosphoribosylamino)-pyrimidine + formate + 2 phosphate + 3 H(+)</text>
        <dbReference type="Rhea" id="RHEA:23704"/>
        <dbReference type="ChEBI" id="CHEBI:15377"/>
        <dbReference type="ChEBI" id="CHEBI:15378"/>
        <dbReference type="ChEBI" id="CHEBI:15740"/>
        <dbReference type="ChEBI" id="CHEBI:37565"/>
        <dbReference type="ChEBI" id="CHEBI:43474"/>
        <dbReference type="ChEBI" id="CHEBI:58614"/>
        <dbReference type="EC" id="3.5.4.25"/>
    </reaction>
</comment>
<dbReference type="EMBL" id="JAHCQH010000021">
    <property type="protein sequence ID" value="MBS9478959.1"/>
    <property type="molecule type" value="Genomic_DNA"/>
</dbReference>
<keyword evidence="6 11" id="KW-0547">Nucleotide-binding</keyword>
<comment type="similarity">
    <text evidence="3">In the C-terminal section; belongs to the GTP cyclohydrolase II family.</text>
</comment>
<comment type="caution">
    <text evidence="13">The sequence shown here is derived from an EMBL/GenBank/DDBJ whole genome shotgun (WGS) entry which is preliminary data.</text>
</comment>
<keyword evidence="5 11" id="KW-0479">Metal-binding</keyword>
<dbReference type="HAMAP" id="MF_00179">
    <property type="entry name" value="RibA"/>
    <property type="match status" value="1"/>
</dbReference>
<feature type="active site" description="Proton acceptor" evidence="11">
    <location>
        <position position="287"/>
    </location>
</feature>
<dbReference type="GO" id="GO:0003935">
    <property type="term" value="F:GTP cyclohydrolase II activity"/>
    <property type="evidence" value="ECO:0007669"/>
    <property type="project" value="UniProtKB-EC"/>
</dbReference>
<organism evidence="13 14">
    <name type="scientific">Ancylobacter radicis</name>
    <dbReference type="NCBI Taxonomy" id="2836179"/>
    <lineage>
        <taxon>Bacteria</taxon>
        <taxon>Pseudomonadati</taxon>
        <taxon>Pseudomonadota</taxon>
        <taxon>Alphaproteobacteria</taxon>
        <taxon>Hyphomicrobiales</taxon>
        <taxon>Xanthobacteraceae</taxon>
        <taxon>Ancylobacter</taxon>
    </lineage>
</organism>
<name>A0ABS5RBC5_9HYPH</name>
<dbReference type="Pfam" id="PF00925">
    <property type="entry name" value="GTP_cyclohydro2"/>
    <property type="match status" value="1"/>
</dbReference>
<evidence type="ECO:0000256" key="4">
    <source>
        <dbReference type="ARBA" id="ARBA00022619"/>
    </source>
</evidence>
<gene>
    <name evidence="11 13" type="primary">ribA</name>
    <name evidence="13" type="ORF">KIP89_17765</name>
</gene>
<reference evidence="13" key="1">
    <citation type="submission" date="2021-05" db="EMBL/GenBank/DDBJ databases">
        <authorList>
            <person name="Sun Q."/>
            <person name="Inoue M."/>
        </authorList>
    </citation>
    <scope>NUCLEOTIDE SEQUENCE</scope>
    <source>
        <strain evidence="13">VKM B-3255</strain>
    </source>
</reference>
<accession>A0ABS5RBC5</accession>
<feature type="binding site" evidence="11">
    <location>
        <begin position="253"/>
        <end position="255"/>
    </location>
    <ligand>
        <name>GTP</name>
        <dbReference type="ChEBI" id="CHEBI:37565"/>
    </ligand>
</feature>
<evidence type="ECO:0000259" key="12">
    <source>
        <dbReference type="Pfam" id="PF00925"/>
    </source>
</evidence>
<evidence type="ECO:0000313" key="14">
    <source>
        <dbReference type="Proteomes" id="UP001166585"/>
    </source>
</evidence>
<dbReference type="InterPro" id="IPR017945">
    <property type="entry name" value="DHBP_synth_RibB-like_a/b_dom"/>
</dbReference>
<feature type="binding site" evidence="11">
    <location>
        <position position="275"/>
    </location>
    <ligand>
        <name>GTP</name>
        <dbReference type="ChEBI" id="CHEBI:37565"/>
    </ligand>
</feature>
<evidence type="ECO:0000256" key="8">
    <source>
        <dbReference type="ARBA" id="ARBA00022833"/>
    </source>
</evidence>
<feature type="binding site" evidence="11">
    <location>
        <position position="226"/>
    </location>
    <ligand>
        <name>Zn(2+)</name>
        <dbReference type="ChEBI" id="CHEBI:29105"/>
        <note>catalytic</note>
    </ligand>
</feature>
<dbReference type="PANTHER" id="PTHR21327:SF18">
    <property type="entry name" value="3,4-DIHYDROXY-2-BUTANONE 4-PHOSPHATE SYNTHASE"/>
    <property type="match status" value="1"/>
</dbReference>
<protein>
    <recommendedName>
        <fullName evidence="11">GTP cyclohydrolase-2</fullName>
        <ecNumber evidence="11">3.5.4.25</ecNumber>
    </recommendedName>
    <alternativeName>
        <fullName evidence="11">GTP cyclohydrolase II</fullName>
    </alternativeName>
</protein>
<feature type="binding site" evidence="11">
    <location>
        <begin position="210"/>
        <end position="214"/>
    </location>
    <ligand>
        <name>GTP</name>
        <dbReference type="ChEBI" id="CHEBI:37565"/>
    </ligand>
</feature>
<evidence type="ECO:0000256" key="10">
    <source>
        <dbReference type="ARBA" id="ARBA00049295"/>
    </source>
</evidence>
<dbReference type="NCBIfam" id="NF001591">
    <property type="entry name" value="PRK00393.1"/>
    <property type="match status" value="1"/>
</dbReference>
<comment type="similarity">
    <text evidence="11">Belongs to the GTP cyclohydrolase II family.</text>
</comment>
<evidence type="ECO:0000256" key="11">
    <source>
        <dbReference type="HAMAP-Rule" id="MF_00179"/>
    </source>
</evidence>
<dbReference type="Proteomes" id="UP001166585">
    <property type="component" value="Unassembled WGS sequence"/>
</dbReference>
<feature type="domain" description="GTP cyclohydrolase II" evidence="12">
    <location>
        <begin position="178"/>
        <end position="328"/>
    </location>
</feature>
<comment type="similarity">
    <text evidence="2">In the N-terminal section; belongs to the DHBP synthase family.</text>
</comment>
<keyword evidence="14" id="KW-1185">Reference proteome</keyword>